<keyword evidence="1" id="KW-0812">Transmembrane</keyword>
<evidence type="ECO:0000256" key="1">
    <source>
        <dbReference type="SAM" id="Phobius"/>
    </source>
</evidence>
<keyword evidence="1" id="KW-1133">Transmembrane helix</keyword>
<keyword evidence="1" id="KW-0472">Membrane</keyword>
<dbReference type="EMBL" id="FOAD01000008">
    <property type="protein sequence ID" value="SEL78125.1"/>
    <property type="molecule type" value="Genomic_DNA"/>
</dbReference>
<protein>
    <submittedName>
        <fullName evidence="2">Uncharacterized protein</fullName>
    </submittedName>
</protein>
<feature type="transmembrane region" description="Helical" evidence="1">
    <location>
        <begin position="12"/>
        <end position="29"/>
    </location>
</feature>
<dbReference type="RefSeq" id="WP_074795642.1">
    <property type="nucleotide sequence ID" value="NZ_FOAD01000008.1"/>
</dbReference>
<reference evidence="2 3" key="1">
    <citation type="submission" date="2016-10" db="EMBL/GenBank/DDBJ databases">
        <authorList>
            <person name="de Groot N.N."/>
        </authorList>
    </citation>
    <scope>NUCLEOTIDE SEQUENCE [LARGE SCALE GENOMIC DNA]</scope>
    <source>
        <strain evidence="2 3">CDM_5</strain>
    </source>
</reference>
<sequence>MTNLLTRVKFGVVGVLSASILAAAMFVGLSDTGPGPAKAFVGAILLIGYTVHKGAREYLSPRQENILTGVVFFLGFGAVAWGVFVDGAKVSQEDLITWGGLVVAIVLIGGWTLLARRRPE</sequence>
<dbReference type="OrthoDB" id="350756at2157"/>
<name>A0A1H7T0R3_HALLR</name>
<feature type="transmembrane region" description="Helical" evidence="1">
    <location>
        <begin position="35"/>
        <end position="52"/>
    </location>
</feature>
<gene>
    <name evidence="2" type="ORF">SAMN04488691_10814</name>
</gene>
<proteinExistence type="predicted"/>
<accession>A0A1H7T0R3</accession>
<feature type="transmembrane region" description="Helical" evidence="1">
    <location>
        <begin position="64"/>
        <end position="84"/>
    </location>
</feature>
<evidence type="ECO:0000313" key="3">
    <source>
        <dbReference type="Proteomes" id="UP000183894"/>
    </source>
</evidence>
<feature type="transmembrane region" description="Helical" evidence="1">
    <location>
        <begin position="96"/>
        <end position="114"/>
    </location>
</feature>
<dbReference type="AlphaFoldDB" id="A0A1H7T0R3"/>
<organism evidence="2 3">
    <name type="scientific">Haloferax larsenii</name>
    <dbReference type="NCBI Taxonomy" id="302484"/>
    <lineage>
        <taxon>Archaea</taxon>
        <taxon>Methanobacteriati</taxon>
        <taxon>Methanobacteriota</taxon>
        <taxon>Stenosarchaea group</taxon>
        <taxon>Halobacteria</taxon>
        <taxon>Halobacteriales</taxon>
        <taxon>Haloferacaceae</taxon>
        <taxon>Haloferax</taxon>
    </lineage>
</organism>
<evidence type="ECO:0000313" key="2">
    <source>
        <dbReference type="EMBL" id="SEL78125.1"/>
    </source>
</evidence>
<dbReference type="Proteomes" id="UP000183894">
    <property type="component" value="Unassembled WGS sequence"/>
</dbReference>